<dbReference type="EMBL" id="JAANIU010001762">
    <property type="protein sequence ID" value="KAG1566369.1"/>
    <property type="molecule type" value="Genomic_DNA"/>
</dbReference>
<dbReference type="GO" id="GO:0005460">
    <property type="term" value="F:UDP-glucose transmembrane transporter activity"/>
    <property type="evidence" value="ECO:0007669"/>
    <property type="project" value="TreeGrafter"/>
</dbReference>
<dbReference type="InterPro" id="IPR037185">
    <property type="entry name" value="EmrE-like"/>
</dbReference>
<dbReference type="SUPFAM" id="SSF103481">
    <property type="entry name" value="Multidrug resistance efflux transporter EmrE"/>
    <property type="match status" value="1"/>
</dbReference>
<evidence type="ECO:0000256" key="7">
    <source>
        <dbReference type="ARBA" id="ARBA00022989"/>
    </source>
</evidence>
<comment type="caution">
    <text evidence="11">The sequence shown here is derived from an EMBL/GenBank/DDBJ whole genome shotgun (WGS) entry which is preliminary data.</text>
</comment>
<dbReference type="PANTHER" id="PTHR10778">
    <property type="entry name" value="SOLUTE CARRIER FAMILY 35 MEMBER B"/>
    <property type="match status" value="1"/>
</dbReference>
<keyword evidence="7 10" id="KW-1133">Transmembrane helix</keyword>
<evidence type="ECO:0000256" key="5">
    <source>
        <dbReference type="ARBA" id="ARBA00022692"/>
    </source>
</evidence>
<keyword evidence="8 10" id="KW-0472">Membrane</keyword>
<organism evidence="11 12">
    <name type="scientific">Rhizopus delemar</name>
    <dbReference type="NCBI Taxonomy" id="936053"/>
    <lineage>
        <taxon>Eukaryota</taxon>
        <taxon>Fungi</taxon>
        <taxon>Fungi incertae sedis</taxon>
        <taxon>Mucoromycota</taxon>
        <taxon>Mucoromycotina</taxon>
        <taxon>Mucoromycetes</taxon>
        <taxon>Mucorales</taxon>
        <taxon>Mucorineae</taxon>
        <taxon>Rhizopodaceae</taxon>
        <taxon>Rhizopus</taxon>
    </lineage>
</organism>
<feature type="transmembrane region" description="Helical" evidence="10">
    <location>
        <begin position="66"/>
        <end position="83"/>
    </location>
</feature>
<evidence type="ECO:0000256" key="2">
    <source>
        <dbReference type="ARBA" id="ARBA00010694"/>
    </source>
</evidence>
<reference evidence="11 12" key="1">
    <citation type="journal article" date="2020" name="Microb. Genom.">
        <title>Genetic diversity of clinical and environmental Mucorales isolates obtained from an investigation of mucormycosis cases among solid organ transplant recipients.</title>
        <authorList>
            <person name="Nguyen M.H."/>
            <person name="Kaul D."/>
            <person name="Muto C."/>
            <person name="Cheng S.J."/>
            <person name="Richter R.A."/>
            <person name="Bruno V.M."/>
            <person name="Liu G."/>
            <person name="Beyhan S."/>
            <person name="Sundermann A.J."/>
            <person name="Mounaud S."/>
            <person name="Pasculle A.W."/>
            <person name="Nierman W.C."/>
            <person name="Driscoll E."/>
            <person name="Cumbie R."/>
            <person name="Clancy C.J."/>
            <person name="Dupont C.L."/>
        </authorList>
    </citation>
    <scope>NUCLEOTIDE SEQUENCE [LARGE SCALE GENOMIC DNA]</scope>
    <source>
        <strain evidence="11 12">GL24</strain>
    </source>
</reference>
<accession>A0A9P6YX56</accession>
<evidence type="ECO:0000256" key="10">
    <source>
        <dbReference type="SAM" id="Phobius"/>
    </source>
</evidence>
<keyword evidence="4" id="KW-0762">Sugar transport</keyword>
<evidence type="ECO:0000313" key="11">
    <source>
        <dbReference type="EMBL" id="KAG1566369.1"/>
    </source>
</evidence>
<dbReference type="InterPro" id="IPR013657">
    <property type="entry name" value="SCL35B1-4/HUT1"/>
</dbReference>
<dbReference type="AlphaFoldDB" id="A0A9P6YX56"/>
<sequence length="249" mass="28531">MKENPRSLYFRYAQVASFHCIGSSFGYASLKHIDYPIIILGKTCKLVPVLLMNVLVYRRKFDWHKYLYVSLVTAGVSMFILYQEVSLSKKVATTSSAWGLFSLGMNLTIDGLTNATQDQIFTKYKHLVGSQHMMFYMNSLSSILSGLYLILYPFNDELQQAFLFFQQHPAVIRDVLLFGLCGAIGQCFIFHTLQRYGSLHLVTITVTRKLFTMLLSIFWFNHALNLGQWVGVGLVFTGTQQTYTHHDNF</sequence>
<keyword evidence="3" id="KW-0813">Transport</keyword>
<comment type="subcellular location">
    <subcellularLocation>
        <location evidence="1">Endoplasmic reticulum membrane</location>
        <topology evidence="1">Multi-pass membrane protein</topology>
    </subcellularLocation>
</comment>
<comment type="similarity">
    <text evidence="2">Belongs to the nucleotide-sugar transporter family. SLC35B subfamily.</text>
</comment>
<feature type="transmembrane region" description="Helical" evidence="10">
    <location>
        <begin position="36"/>
        <end position="57"/>
    </location>
</feature>
<protein>
    <recommendedName>
        <fullName evidence="9">UDP-galactose transporter homolog 1</fullName>
    </recommendedName>
</protein>
<dbReference type="GO" id="GO:0005459">
    <property type="term" value="F:UDP-galactose transmembrane transporter activity"/>
    <property type="evidence" value="ECO:0007669"/>
    <property type="project" value="TreeGrafter"/>
</dbReference>
<evidence type="ECO:0000256" key="8">
    <source>
        <dbReference type="ARBA" id="ARBA00023136"/>
    </source>
</evidence>
<feature type="transmembrane region" description="Helical" evidence="10">
    <location>
        <begin position="134"/>
        <end position="155"/>
    </location>
</feature>
<proteinExistence type="inferred from homology"/>
<dbReference type="GO" id="GO:0005789">
    <property type="term" value="C:endoplasmic reticulum membrane"/>
    <property type="evidence" value="ECO:0007669"/>
    <property type="project" value="UniProtKB-SubCell"/>
</dbReference>
<evidence type="ECO:0000256" key="6">
    <source>
        <dbReference type="ARBA" id="ARBA00022824"/>
    </source>
</evidence>
<evidence type="ECO:0000256" key="3">
    <source>
        <dbReference type="ARBA" id="ARBA00022448"/>
    </source>
</evidence>
<name>A0A9P6YX56_9FUNG</name>
<feature type="transmembrane region" description="Helical" evidence="10">
    <location>
        <begin position="175"/>
        <end position="193"/>
    </location>
</feature>
<dbReference type="PANTHER" id="PTHR10778:SF10">
    <property type="entry name" value="SOLUTE CARRIER FAMILY 35 MEMBER B1"/>
    <property type="match status" value="1"/>
</dbReference>
<evidence type="ECO:0000256" key="4">
    <source>
        <dbReference type="ARBA" id="ARBA00022597"/>
    </source>
</evidence>
<keyword evidence="6" id="KW-0256">Endoplasmic reticulum</keyword>
<keyword evidence="5 10" id="KW-0812">Transmembrane</keyword>
<gene>
    <name evidence="11" type="ORF">G6F50_009212</name>
</gene>
<dbReference type="GO" id="GO:0000139">
    <property type="term" value="C:Golgi membrane"/>
    <property type="evidence" value="ECO:0007669"/>
    <property type="project" value="TreeGrafter"/>
</dbReference>
<keyword evidence="12" id="KW-1185">Reference proteome</keyword>
<dbReference type="Proteomes" id="UP000740926">
    <property type="component" value="Unassembled WGS sequence"/>
</dbReference>
<evidence type="ECO:0000256" key="1">
    <source>
        <dbReference type="ARBA" id="ARBA00004477"/>
    </source>
</evidence>
<dbReference type="Pfam" id="PF08449">
    <property type="entry name" value="UAA"/>
    <property type="match status" value="1"/>
</dbReference>
<evidence type="ECO:0000256" key="9">
    <source>
        <dbReference type="ARBA" id="ARBA00041103"/>
    </source>
</evidence>
<evidence type="ECO:0000313" key="12">
    <source>
        <dbReference type="Proteomes" id="UP000740926"/>
    </source>
</evidence>